<name>A0A0E9PD13_ANGAN</name>
<protein>
    <submittedName>
        <fullName evidence="1">Uncharacterized protein</fullName>
    </submittedName>
</protein>
<accession>A0A0E9PD13</accession>
<evidence type="ECO:0000313" key="1">
    <source>
        <dbReference type="EMBL" id="JAH02182.1"/>
    </source>
</evidence>
<reference evidence="1" key="1">
    <citation type="submission" date="2014-11" db="EMBL/GenBank/DDBJ databases">
        <authorList>
            <person name="Amaro Gonzalez C."/>
        </authorList>
    </citation>
    <scope>NUCLEOTIDE SEQUENCE</scope>
</reference>
<sequence>MQYNFYLARVCFFIYLAKPEMTEMHYCFLQYLL</sequence>
<dbReference type="EMBL" id="GBXM01106395">
    <property type="protein sequence ID" value="JAH02182.1"/>
    <property type="molecule type" value="Transcribed_RNA"/>
</dbReference>
<proteinExistence type="predicted"/>
<reference evidence="1" key="2">
    <citation type="journal article" date="2015" name="Fish Shellfish Immunol.">
        <title>Early steps in the European eel (Anguilla anguilla)-Vibrio vulnificus interaction in the gills: Role of the RtxA13 toxin.</title>
        <authorList>
            <person name="Callol A."/>
            <person name="Pajuelo D."/>
            <person name="Ebbesson L."/>
            <person name="Teles M."/>
            <person name="MacKenzie S."/>
            <person name="Amaro C."/>
        </authorList>
    </citation>
    <scope>NUCLEOTIDE SEQUENCE</scope>
</reference>
<organism evidence="1">
    <name type="scientific">Anguilla anguilla</name>
    <name type="common">European freshwater eel</name>
    <name type="synonym">Muraena anguilla</name>
    <dbReference type="NCBI Taxonomy" id="7936"/>
    <lineage>
        <taxon>Eukaryota</taxon>
        <taxon>Metazoa</taxon>
        <taxon>Chordata</taxon>
        <taxon>Craniata</taxon>
        <taxon>Vertebrata</taxon>
        <taxon>Euteleostomi</taxon>
        <taxon>Actinopterygii</taxon>
        <taxon>Neopterygii</taxon>
        <taxon>Teleostei</taxon>
        <taxon>Anguilliformes</taxon>
        <taxon>Anguillidae</taxon>
        <taxon>Anguilla</taxon>
    </lineage>
</organism>
<dbReference type="AlphaFoldDB" id="A0A0E9PD13"/>